<keyword evidence="5 8" id="KW-0732">Signal</keyword>
<evidence type="ECO:0000256" key="2">
    <source>
        <dbReference type="ARBA" id="ARBA00008163"/>
    </source>
</evidence>
<dbReference type="Pfam" id="PF03349">
    <property type="entry name" value="Toluene_X"/>
    <property type="match status" value="1"/>
</dbReference>
<evidence type="ECO:0000256" key="7">
    <source>
        <dbReference type="ARBA" id="ARBA00023237"/>
    </source>
</evidence>
<dbReference type="PANTHER" id="PTHR35093:SF8">
    <property type="entry name" value="OUTER MEMBRANE PROTEIN NMB0088-RELATED"/>
    <property type="match status" value="1"/>
</dbReference>
<accession>A0A5C6D8Q4</accession>
<gene>
    <name evidence="9" type="ORF">Q31b_57860</name>
</gene>
<comment type="similarity">
    <text evidence="2">Belongs to the OmpP1/FadL family.</text>
</comment>
<dbReference type="Proteomes" id="UP000315471">
    <property type="component" value="Unassembled WGS sequence"/>
</dbReference>
<protein>
    <submittedName>
        <fullName evidence="9">Outer membrane protein transport protein (OMPP1/FadL/TodX)</fullName>
    </submittedName>
</protein>
<proteinExistence type="inferred from homology"/>
<dbReference type="RefSeq" id="WP_146602829.1">
    <property type="nucleotide sequence ID" value="NZ_SJPY01000015.1"/>
</dbReference>
<dbReference type="InterPro" id="IPR005017">
    <property type="entry name" value="OMPP1/FadL/TodX"/>
</dbReference>
<keyword evidence="4" id="KW-0812">Transmembrane</keyword>
<name>A0A5C6D8Q4_9BACT</name>
<dbReference type="AlphaFoldDB" id="A0A5C6D8Q4"/>
<evidence type="ECO:0000313" key="9">
    <source>
        <dbReference type="EMBL" id="TWU33178.1"/>
    </source>
</evidence>
<dbReference type="GO" id="GO:0009279">
    <property type="term" value="C:cell outer membrane"/>
    <property type="evidence" value="ECO:0007669"/>
    <property type="project" value="UniProtKB-SubCell"/>
</dbReference>
<evidence type="ECO:0000313" key="10">
    <source>
        <dbReference type="Proteomes" id="UP000315471"/>
    </source>
</evidence>
<dbReference type="GO" id="GO:0015483">
    <property type="term" value="F:long-chain fatty acid transporting porin activity"/>
    <property type="evidence" value="ECO:0007669"/>
    <property type="project" value="TreeGrafter"/>
</dbReference>
<comment type="subcellular location">
    <subcellularLocation>
        <location evidence="1">Cell outer membrane</location>
        <topology evidence="1">Multi-pass membrane protein</topology>
    </subcellularLocation>
</comment>
<dbReference type="PANTHER" id="PTHR35093">
    <property type="entry name" value="OUTER MEMBRANE PROTEIN NMB0088-RELATED"/>
    <property type="match status" value="1"/>
</dbReference>
<keyword evidence="6" id="KW-0472">Membrane</keyword>
<evidence type="ECO:0000256" key="5">
    <source>
        <dbReference type="ARBA" id="ARBA00022729"/>
    </source>
</evidence>
<organism evidence="9 10">
    <name type="scientific">Novipirellula aureliae</name>
    <dbReference type="NCBI Taxonomy" id="2527966"/>
    <lineage>
        <taxon>Bacteria</taxon>
        <taxon>Pseudomonadati</taxon>
        <taxon>Planctomycetota</taxon>
        <taxon>Planctomycetia</taxon>
        <taxon>Pirellulales</taxon>
        <taxon>Pirellulaceae</taxon>
        <taxon>Novipirellula</taxon>
    </lineage>
</organism>
<feature type="chain" id="PRO_5023130987" evidence="8">
    <location>
        <begin position="25"/>
        <end position="430"/>
    </location>
</feature>
<evidence type="ECO:0000256" key="8">
    <source>
        <dbReference type="SAM" id="SignalP"/>
    </source>
</evidence>
<dbReference type="SUPFAM" id="SSF56935">
    <property type="entry name" value="Porins"/>
    <property type="match status" value="1"/>
</dbReference>
<feature type="signal peptide" evidence="8">
    <location>
        <begin position="1"/>
        <end position="24"/>
    </location>
</feature>
<dbReference type="Gene3D" id="2.40.160.60">
    <property type="entry name" value="Outer membrane protein transport protein (OMPP1/FadL/TodX)"/>
    <property type="match status" value="1"/>
</dbReference>
<comment type="caution">
    <text evidence="9">The sequence shown here is derived from an EMBL/GenBank/DDBJ whole genome shotgun (WGS) entry which is preliminary data.</text>
</comment>
<evidence type="ECO:0000256" key="1">
    <source>
        <dbReference type="ARBA" id="ARBA00004571"/>
    </source>
</evidence>
<reference evidence="9 10" key="1">
    <citation type="submission" date="2019-02" db="EMBL/GenBank/DDBJ databases">
        <title>Deep-cultivation of Planctomycetes and their phenomic and genomic characterization uncovers novel biology.</title>
        <authorList>
            <person name="Wiegand S."/>
            <person name="Jogler M."/>
            <person name="Boedeker C."/>
            <person name="Pinto D."/>
            <person name="Vollmers J."/>
            <person name="Rivas-Marin E."/>
            <person name="Kohn T."/>
            <person name="Peeters S.H."/>
            <person name="Heuer A."/>
            <person name="Rast P."/>
            <person name="Oberbeckmann S."/>
            <person name="Bunk B."/>
            <person name="Jeske O."/>
            <person name="Meyerdierks A."/>
            <person name="Storesund J.E."/>
            <person name="Kallscheuer N."/>
            <person name="Luecker S."/>
            <person name="Lage O.M."/>
            <person name="Pohl T."/>
            <person name="Merkel B.J."/>
            <person name="Hornburger P."/>
            <person name="Mueller R.-W."/>
            <person name="Bruemmer F."/>
            <person name="Labrenz M."/>
            <person name="Spormann A.M."/>
            <person name="Op Den Camp H."/>
            <person name="Overmann J."/>
            <person name="Amann R."/>
            <person name="Jetten M.S.M."/>
            <person name="Mascher T."/>
            <person name="Medema M.H."/>
            <person name="Devos D.P."/>
            <person name="Kaster A.-K."/>
            <person name="Ovreas L."/>
            <person name="Rohde M."/>
            <person name="Galperin M.Y."/>
            <person name="Jogler C."/>
        </authorList>
    </citation>
    <scope>NUCLEOTIDE SEQUENCE [LARGE SCALE GENOMIC DNA]</scope>
    <source>
        <strain evidence="9 10">Q31b</strain>
    </source>
</reference>
<keyword evidence="10" id="KW-1185">Reference proteome</keyword>
<dbReference type="OrthoDB" id="251243at2"/>
<dbReference type="EMBL" id="SJPY01000015">
    <property type="protein sequence ID" value="TWU33178.1"/>
    <property type="molecule type" value="Genomic_DNA"/>
</dbReference>
<keyword evidence="7" id="KW-0998">Cell outer membrane</keyword>
<evidence type="ECO:0000256" key="4">
    <source>
        <dbReference type="ARBA" id="ARBA00022692"/>
    </source>
</evidence>
<evidence type="ECO:0000256" key="3">
    <source>
        <dbReference type="ARBA" id="ARBA00022452"/>
    </source>
</evidence>
<evidence type="ECO:0000256" key="6">
    <source>
        <dbReference type="ARBA" id="ARBA00023136"/>
    </source>
</evidence>
<keyword evidence="3" id="KW-1134">Transmembrane beta strand</keyword>
<sequence precursor="true">MVNNHNSILYIGVLFLAAAPTAIASGTISNALSARSAGRGGTNLAFADNGVLLMDNTAGLESLVGHGSGQDTYLDFGGVGLFTDMSYQDEDNPKTNAYDNPSGLGHLMIGRRISEDIVFGFGAFAPAGFASDYDLQGPPTTLPGEHHYYSFGALVRLLPGLSLHLTDRLTVGGTFGIAVSHIEIEGPYYLNSLPLRGTPTILDLQSTGPALSWSCGMQYALTDRTTIGARYQSENEFTSTGKANVAIAGLGDSDYDVNVGLTWARSAGIGIKHDVDSRNRLAIDFIWEDWSNAYDRANLSFTNPSNPLFEMVAGPAIAEVFPLRWKDALIVSSGYEHDFGDDKTFRLGYRYQDNPVPSSTASTYLQTTLEHHFSIGYGFQHSGWQIDTAYQYAFAPDVDTQTSLYPGGDYSNATLKTQTHMVFLSAMRRF</sequence>